<proteinExistence type="predicted"/>
<accession>L0GZQ7</accession>
<dbReference type="Proteomes" id="UP000010816">
    <property type="component" value="Chromosome"/>
</dbReference>
<organism evidence="1 2">
    <name type="scientific">Thioflavicoccus mobilis 8321</name>
    <dbReference type="NCBI Taxonomy" id="765912"/>
    <lineage>
        <taxon>Bacteria</taxon>
        <taxon>Pseudomonadati</taxon>
        <taxon>Pseudomonadota</taxon>
        <taxon>Gammaproteobacteria</taxon>
        <taxon>Chromatiales</taxon>
        <taxon>Chromatiaceae</taxon>
        <taxon>Thioflavicoccus</taxon>
    </lineage>
</organism>
<keyword evidence="2" id="KW-1185">Reference proteome</keyword>
<dbReference type="KEGG" id="tmb:Thimo_2741"/>
<dbReference type="HOGENOM" id="CLU_138568_1_0_6"/>
<dbReference type="STRING" id="765912.Thimo_2741"/>
<evidence type="ECO:0000313" key="2">
    <source>
        <dbReference type="Proteomes" id="UP000010816"/>
    </source>
</evidence>
<dbReference type="eggNOG" id="ENOG5033AW7">
    <property type="taxonomic scope" value="Bacteria"/>
</dbReference>
<sequence length="100" mass="11263">MTDTDYIGTCWHCGQRLSGVDYGRETRCLGCGKDTRVCRNCRHYAPGRPNECQEPMVERVLVKDRANFCELFDPADRPAEGDPSPADDELHAAAEALFRK</sequence>
<dbReference type="OrthoDB" id="129664at2"/>
<gene>
    <name evidence="1" type="ORF">Thimo_2741</name>
</gene>
<name>L0GZQ7_9GAMM</name>
<protein>
    <submittedName>
        <fullName evidence="1">Uncharacterized protein</fullName>
    </submittedName>
</protein>
<reference evidence="1 2" key="1">
    <citation type="submission" date="2011-09" db="EMBL/GenBank/DDBJ databases">
        <title>Complete sequence of chromosome of Thioflavicoccus mobilis 8321.</title>
        <authorList>
            <consortium name="US DOE Joint Genome Institute"/>
            <person name="Lucas S."/>
            <person name="Han J."/>
            <person name="Lapidus A."/>
            <person name="Cheng J.-F."/>
            <person name="Goodwin L."/>
            <person name="Pitluck S."/>
            <person name="Peters L."/>
            <person name="Ovchinnikova G."/>
            <person name="Lu M."/>
            <person name="Detter J.C."/>
            <person name="Han C."/>
            <person name="Tapia R."/>
            <person name="Land M."/>
            <person name="Hauser L."/>
            <person name="Kyrpides N."/>
            <person name="Ivanova N."/>
            <person name="Pagani I."/>
            <person name="Vogl K."/>
            <person name="Liu Z."/>
            <person name="Imhoff J."/>
            <person name="Thiel V."/>
            <person name="Frigaard N.-U."/>
            <person name="Bryant D."/>
            <person name="Woyke T."/>
        </authorList>
    </citation>
    <scope>NUCLEOTIDE SEQUENCE [LARGE SCALE GENOMIC DNA]</scope>
    <source>
        <strain evidence="1 2">8321</strain>
    </source>
</reference>
<dbReference type="AlphaFoldDB" id="L0GZQ7"/>
<dbReference type="RefSeq" id="WP_015281583.1">
    <property type="nucleotide sequence ID" value="NC_019940.1"/>
</dbReference>
<dbReference type="EMBL" id="CP003051">
    <property type="protein sequence ID" value="AGA91451.1"/>
    <property type="molecule type" value="Genomic_DNA"/>
</dbReference>
<evidence type="ECO:0000313" key="1">
    <source>
        <dbReference type="EMBL" id="AGA91451.1"/>
    </source>
</evidence>